<keyword evidence="2" id="KW-0472">Membrane</keyword>
<evidence type="ECO:0000313" key="6">
    <source>
        <dbReference type="EMBL" id="MBB5348663.1"/>
    </source>
</evidence>
<evidence type="ECO:0000313" key="7">
    <source>
        <dbReference type="Proteomes" id="UP000539642"/>
    </source>
</evidence>
<dbReference type="Gene3D" id="3.10.20.310">
    <property type="entry name" value="membrane protein fhac"/>
    <property type="match status" value="1"/>
</dbReference>
<reference evidence="6 7" key="1">
    <citation type="submission" date="2020-08" db="EMBL/GenBank/DDBJ databases">
        <title>Genomic Encyclopedia of Type Strains, Phase IV (KMG-IV): sequencing the most valuable type-strain genomes for metagenomic binning, comparative biology and taxonomic classification.</title>
        <authorList>
            <person name="Goeker M."/>
        </authorList>
    </citation>
    <scope>NUCLEOTIDE SEQUENCE [LARGE SCALE GENOMIC DNA]</scope>
    <source>
        <strain evidence="6 7">DSM 28570</strain>
    </source>
</reference>
<dbReference type="InterPro" id="IPR039910">
    <property type="entry name" value="D15-like"/>
</dbReference>
<dbReference type="Pfam" id="PF01103">
    <property type="entry name" value="Omp85"/>
    <property type="match status" value="1"/>
</dbReference>
<protein>
    <submittedName>
        <fullName evidence="6">Translocation and assembly module TamA</fullName>
    </submittedName>
</protein>
<keyword evidence="7" id="KW-1185">Reference proteome</keyword>
<evidence type="ECO:0000256" key="2">
    <source>
        <dbReference type="ARBA" id="ARBA00023136"/>
    </source>
</evidence>
<dbReference type="Gene3D" id="2.40.160.50">
    <property type="entry name" value="membrane protein fhac: a member of the omp85/tpsb transporter family"/>
    <property type="match status" value="1"/>
</dbReference>
<keyword evidence="4" id="KW-0732">Signal</keyword>
<dbReference type="InterPro" id="IPR000184">
    <property type="entry name" value="Bac_surfAg_D15"/>
</dbReference>
<comment type="caution">
    <text evidence="6">The sequence shown here is derived from an EMBL/GenBank/DDBJ whole genome shotgun (WGS) entry which is preliminary data.</text>
</comment>
<name>A0A840UV06_9BACT</name>
<evidence type="ECO:0000259" key="5">
    <source>
        <dbReference type="Pfam" id="PF01103"/>
    </source>
</evidence>
<dbReference type="EMBL" id="JACHEO010000014">
    <property type="protein sequence ID" value="MBB5348663.1"/>
    <property type="molecule type" value="Genomic_DNA"/>
</dbReference>
<proteinExistence type="predicted"/>
<accession>A0A840UV06</accession>
<gene>
    <name evidence="6" type="ORF">HNQ81_002403</name>
</gene>
<dbReference type="Proteomes" id="UP000539642">
    <property type="component" value="Unassembled WGS sequence"/>
</dbReference>
<dbReference type="PANTHER" id="PTHR12815">
    <property type="entry name" value="SORTING AND ASSEMBLY MACHINERY SAMM50 PROTEIN FAMILY MEMBER"/>
    <property type="match status" value="1"/>
</dbReference>
<feature type="domain" description="Bacterial surface antigen (D15)" evidence="5">
    <location>
        <begin position="360"/>
        <end position="653"/>
    </location>
</feature>
<feature type="region of interest" description="Disordered" evidence="3">
    <location>
        <begin position="130"/>
        <end position="154"/>
    </location>
</feature>
<dbReference type="PANTHER" id="PTHR12815:SF42">
    <property type="entry name" value="BACTERIAL SURFACE ANTIGEN (D15) DOMAIN-CONTAINING PROTEIN"/>
    <property type="match status" value="1"/>
</dbReference>
<evidence type="ECO:0000256" key="3">
    <source>
        <dbReference type="SAM" id="MobiDB-lite"/>
    </source>
</evidence>
<evidence type="ECO:0000256" key="1">
    <source>
        <dbReference type="ARBA" id="ARBA00004370"/>
    </source>
</evidence>
<dbReference type="RefSeq" id="WP_183351498.1">
    <property type="nucleotide sequence ID" value="NZ_JACHEO010000014.1"/>
</dbReference>
<evidence type="ECO:0000256" key="4">
    <source>
        <dbReference type="SAM" id="SignalP"/>
    </source>
</evidence>
<comment type="subcellular location">
    <subcellularLocation>
        <location evidence="1">Membrane</location>
    </subcellularLocation>
</comment>
<feature type="signal peptide" evidence="4">
    <location>
        <begin position="1"/>
        <end position="29"/>
    </location>
</feature>
<sequence length="653" mass="70074">MTGQPGHNAIVRSKRLPLLLLLVCAAALAGCSSRGIDLRLGLGDEKERAVAGDSVPTIPYQVKLTGVDPQEKDLLAALEETSTSLRLRDRPPPTLAGLNRRAEDDIERFAAVLRSFGFYDGRVASALRNTPAGNGETGWAEAATTPSDKGRDTMPQPVTLEFLIETGPPYRLARADLLLTGPDGTTASHPLDNKELQKVGLSSGMRAEADPIIQAGRRLVDRFHHDDYPLAKAGNRTVIADSAAKTLSVTYGVVTGREARFGAVTVSGAEKVDADFIAGYRTWPEGGQFSPAEIAATRRELAKSKLFDAASVDLGGPVNDQGEIPITMQVSESAHRTVGGGIEYSTADGIGGNGFWEHRNLFGSAERLRLRLAASQLQQGAEAGFSKPRFFQRRQSLVVDGQGKQYNTAAYEGQLADSFVGVERRFAQYWTATAGLTAEYSSLTGADSPNEDFYLGGMRASIRRDSTSNPLDPTSGSRLEMTVSPLTSLGGASTRFISAGVNGSSYLPFDRAGHYVVAGRARLAGVWGEERSALPAHKRYYSGGGGSVRGYEYQKIGPLDENHDPIGGRSVVETGLELRARVSEHIGVVPFVEGGNVFDDSQPSSLDLRWAAGLGLRYYTAIGPLRLDFALPLDKREGSDDDFQIYLSIGQAF</sequence>
<dbReference type="GO" id="GO:0019867">
    <property type="term" value="C:outer membrane"/>
    <property type="evidence" value="ECO:0007669"/>
    <property type="project" value="InterPro"/>
</dbReference>
<feature type="chain" id="PRO_5033046658" evidence="4">
    <location>
        <begin position="30"/>
        <end position="653"/>
    </location>
</feature>
<organism evidence="6 7">
    <name type="scientific">Desulfoprunum benzoelyticum</name>
    <dbReference type="NCBI Taxonomy" id="1506996"/>
    <lineage>
        <taxon>Bacteria</taxon>
        <taxon>Pseudomonadati</taxon>
        <taxon>Thermodesulfobacteriota</taxon>
        <taxon>Desulfobulbia</taxon>
        <taxon>Desulfobulbales</taxon>
        <taxon>Desulfobulbaceae</taxon>
        <taxon>Desulfoprunum</taxon>
    </lineage>
</organism>
<dbReference type="AlphaFoldDB" id="A0A840UV06"/>